<keyword evidence="5" id="KW-1185">Reference proteome</keyword>
<protein>
    <submittedName>
        <fullName evidence="3 4">Uncharacterized protein</fullName>
    </submittedName>
</protein>
<keyword evidence="2" id="KW-1133">Transmembrane helix</keyword>
<evidence type="ECO:0000256" key="1">
    <source>
        <dbReference type="SAM" id="MobiDB-lite"/>
    </source>
</evidence>
<dbReference type="AlphaFoldDB" id="A0A0Q3FS67"/>
<name>A0A0Q3FS67_BRADI</name>
<dbReference type="InParanoid" id="A0A0Q3FS67"/>
<feature type="compositionally biased region" description="Basic and acidic residues" evidence="1">
    <location>
        <begin position="41"/>
        <end position="51"/>
    </location>
</feature>
<accession>A0A0Q3FS67</accession>
<evidence type="ECO:0000313" key="4">
    <source>
        <dbReference type="EnsemblPlants" id="KQK00981"/>
    </source>
</evidence>
<dbReference type="EMBL" id="CM000882">
    <property type="protein sequence ID" value="KQK00981.1"/>
    <property type="molecule type" value="Genomic_DNA"/>
</dbReference>
<reference evidence="3 4" key="1">
    <citation type="journal article" date="2010" name="Nature">
        <title>Genome sequencing and analysis of the model grass Brachypodium distachyon.</title>
        <authorList>
            <consortium name="International Brachypodium Initiative"/>
        </authorList>
    </citation>
    <scope>NUCLEOTIDE SEQUENCE [LARGE SCALE GENOMIC DNA]</scope>
    <source>
        <strain evidence="3 4">Bd21</strain>
    </source>
</reference>
<evidence type="ECO:0000256" key="2">
    <source>
        <dbReference type="SAM" id="Phobius"/>
    </source>
</evidence>
<organism evidence="3">
    <name type="scientific">Brachypodium distachyon</name>
    <name type="common">Purple false brome</name>
    <name type="synonym">Trachynia distachya</name>
    <dbReference type="NCBI Taxonomy" id="15368"/>
    <lineage>
        <taxon>Eukaryota</taxon>
        <taxon>Viridiplantae</taxon>
        <taxon>Streptophyta</taxon>
        <taxon>Embryophyta</taxon>
        <taxon>Tracheophyta</taxon>
        <taxon>Spermatophyta</taxon>
        <taxon>Magnoliopsida</taxon>
        <taxon>Liliopsida</taxon>
        <taxon>Poales</taxon>
        <taxon>Poaceae</taxon>
        <taxon>BOP clade</taxon>
        <taxon>Pooideae</taxon>
        <taxon>Stipodae</taxon>
        <taxon>Brachypodieae</taxon>
        <taxon>Brachypodium</taxon>
    </lineage>
</organism>
<gene>
    <name evidence="3" type="ORF">BRADI_3g53085v3</name>
</gene>
<reference evidence="4" key="3">
    <citation type="submission" date="2018-08" db="UniProtKB">
        <authorList>
            <consortium name="EnsemblPlants"/>
        </authorList>
    </citation>
    <scope>IDENTIFICATION</scope>
    <source>
        <strain evidence="4">cv. Bd21</strain>
    </source>
</reference>
<feature type="region of interest" description="Disordered" evidence="1">
    <location>
        <begin position="21"/>
        <end position="51"/>
    </location>
</feature>
<keyword evidence="2" id="KW-0812">Transmembrane</keyword>
<sequence>MGKKVAATAIPTTAGRFWREQFIADAPPPPRRRARAPPRPGGRDVVDPDVGGREERDVVAVGARPVPDVLQRVADHAAVRVLDVVDVEVVVDDIGPFWTVRAAPFVMCTWAPRPSMVMSLLMMSSLVSVMTMFLAKMIQMGCGWMADGVATAYRRHREGGKRKSNRWVQSIATLACHVGLTGGPT</sequence>
<evidence type="ECO:0000313" key="3">
    <source>
        <dbReference type="EMBL" id="KQK00981.1"/>
    </source>
</evidence>
<feature type="transmembrane region" description="Helical" evidence="2">
    <location>
        <begin position="116"/>
        <end position="135"/>
    </location>
</feature>
<dbReference type="Gramene" id="KQK00981">
    <property type="protein sequence ID" value="KQK00981"/>
    <property type="gene ID" value="BRADI_3g53085v3"/>
</dbReference>
<dbReference type="Proteomes" id="UP000008810">
    <property type="component" value="Chromosome 3"/>
</dbReference>
<proteinExistence type="predicted"/>
<dbReference type="EnsemblPlants" id="KQK00981">
    <property type="protein sequence ID" value="KQK00981"/>
    <property type="gene ID" value="BRADI_3g53085v3"/>
</dbReference>
<keyword evidence="2" id="KW-0472">Membrane</keyword>
<reference evidence="3" key="2">
    <citation type="submission" date="2017-06" db="EMBL/GenBank/DDBJ databases">
        <title>WGS assembly of Brachypodium distachyon.</title>
        <authorList>
            <consortium name="The International Brachypodium Initiative"/>
            <person name="Lucas S."/>
            <person name="Harmon-Smith M."/>
            <person name="Lail K."/>
            <person name="Tice H."/>
            <person name="Grimwood J."/>
            <person name="Bruce D."/>
            <person name="Barry K."/>
            <person name="Shu S."/>
            <person name="Lindquist E."/>
            <person name="Wang M."/>
            <person name="Pitluck S."/>
            <person name="Vogel J.P."/>
            <person name="Garvin D.F."/>
            <person name="Mockler T.C."/>
            <person name="Schmutz J."/>
            <person name="Rokhsar D."/>
            <person name="Bevan M.W."/>
        </authorList>
    </citation>
    <scope>NUCLEOTIDE SEQUENCE</scope>
    <source>
        <strain evidence="3">Bd21</strain>
    </source>
</reference>
<evidence type="ECO:0000313" key="5">
    <source>
        <dbReference type="Proteomes" id="UP000008810"/>
    </source>
</evidence>